<organism evidence="1 2">
    <name type="scientific">Elysia marginata</name>
    <dbReference type="NCBI Taxonomy" id="1093978"/>
    <lineage>
        <taxon>Eukaryota</taxon>
        <taxon>Metazoa</taxon>
        <taxon>Spiralia</taxon>
        <taxon>Lophotrochozoa</taxon>
        <taxon>Mollusca</taxon>
        <taxon>Gastropoda</taxon>
        <taxon>Heterobranchia</taxon>
        <taxon>Euthyneura</taxon>
        <taxon>Panpulmonata</taxon>
        <taxon>Sacoglossa</taxon>
        <taxon>Placobranchoidea</taxon>
        <taxon>Plakobranchidae</taxon>
        <taxon>Elysia</taxon>
    </lineage>
</organism>
<feature type="non-terminal residue" evidence="1">
    <location>
        <position position="71"/>
    </location>
</feature>
<evidence type="ECO:0000313" key="1">
    <source>
        <dbReference type="EMBL" id="GFS05080.1"/>
    </source>
</evidence>
<reference evidence="1 2" key="1">
    <citation type="journal article" date="2021" name="Elife">
        <title>Chloroplast acquisition without the gene transfer in kleptoplastic sea slugs, Plakobranchus ocellatus.</title>
        <authorList>
            <person name="Maeda T."/>
            <person name="Takahashi S."/>
            <person name="Yoshida T."/>
            <person name="Shimamura S."/>
            <person name="Takaki Y."/>
            <person name="Nagai Y."/>
            <person name="Toyoda A."/>
            <person name="Suzuki Y."/>
            <person name="Arimoto A."/>
            <person name="Ishii H."/>
            <person name="Satoh N."/>
            <person name="Nishiyama T."/>
            <person name="Hasebe M."/>
            <person name="Maruyama T."/>
            <person name="Minagawa J."/>
            <person name="Obokata J."/>
            <person name="Shigenobu S."/>
        </authorList>
    </citation>
    <scope>NUCLEOTIDE SEQUENCE [LARGE SCALE GENOMIC DNA]</scope>
</reference>
<dbReference type="AlphaFoldDB" id="A0AAV4I5C7"/>
<comment type="caution">
    <text evidence="1">The sequence shown here is derived from an EMBL/GenBank/DDBJ whole genome shotgun (WGS) entry which is preliminary data.</text>
</comment>
<accession>A0AAV4I5C7</accession>
<name>A0AAV4I5C7_9GAST</name>
<keyword evidence="2" id="KW-1185">Reference proteome</keyword>
<proteinExistence type="predicted"/>
<gene>
    <name evidence="1" type="ORF">ElyMa_006512400</name>
</gene>
<protein>
    <submittedName>
        <fullName evidence="1">Uncharacterized protein</fullName>
    </submittedName>
</protein>
<dbReference type="Proteomes" id="UP000762676">
    <property type="component" value="Unassembled WGS sequence"/>
</dbReference>
<evidence type="ECO:0000313" key="2">
    <source>
        <dbReference type="Proteomes" id="UP000762676"/>
    </source>
</evidence>
<sequence length="71" mass="8096">MQAHITNSRVACSWTPILQVDGLWKVRVNIFSKAIAAWHDRELNPRPPDLESDALTTLPRCPQREGLKALY</sequence>
<dbReference type="EMBL" id="BMAT01013055">
    <property type="protein sequence ID" value="GFS05080.1"/>
    <property type="molecule type" value="Genomic_DNA"/>
</dbReference>